<feature type="region of interest" description="Disordered" evidence="1">
    <location>
        <begin position="223"/>
        <end position="254"/>
    </location>
</feature>
<evidence type="ECO:0000256" key="1">
    <source>
        <dbReference type="SAM" id="MobiDB-lite"/>
    </source>
</evidence>
<comment type="caution">
    <text evidence="2">The sequence shown here is derived from an EMBL/GenBank/DDBJ whole genome shotgun (WGS) entry which is preliminary data.</text>
</comment>
<gene>
    <name evidence="2" type="ORF">ADUPG1_012476</name>
</gene>
<protein>
    <submittedName>
        <fullName evidence="2">Hydrocephalus-inducing-like protein</fullName>
    </submittedName>
</protein>
<dbReference type="InterPro" id="IPR033305">
    <property type="entry name" value="Hydin-like"/>
</dbReference>
<feature type="region of interest" description="Disordered" evidence="1">
    <location>
        <begin position="144"/>
        <end position="183"/>
    </location>
</feature>
<feature type="compositionally biased region" description="Basic residues" evidence="1">
    <location>
        <begin position="238"/>
        <end position="249"/>
    </location>
</feature>
<evidence type="ECO:0000313" key="2">
    <source>
        <dbReference type="EMBL" id="GKT23607.1"/>
    </source>
</evidence>
<reference evidence="2" key="1">
    <citation type="submission" date="2022-03" db="EMBL/GenBank/DDBJ databases">
        <title>Draft genome sequence of Aduncisulcus paluster, a free-living microaerophilic Fornicata.</title>
        <authorList>
            <person name="Yuyama I."/>
            <person name="Kume K."/>
            <person name="Tamura T."/>
            <person name="Inagaki Y."/>
            <person name="Hashimoto T."/>
        </authorList>
    </citation>
    <scope>NUCLEOTIDE SEQUENCE</scope>
    <source>
        <strain evidence="2">NY0171</strain>
    </source>
</reference>
<organism evidence="2 3">
    <name type="scientific">Aduncisulcus paluster</name>
    <dbReference type="NCBI Taxonomy" id="2918883"/>
    <lineage>
        <taxon>Eukaryota</taxon>
        <taxon>Metamonada</taxon>
        <taxon>Carpediemonas-like organisms</taxon>
        <taxon>Aduncisulcus</taxon>
    </lineage>
</organism>
<dbReference type="Proteomes" id="UP001057375">
    <property type="component" value="Unassembled WGS sequence"/>
</dbReference>
<name>A0ABQ5JZK5_9EUKA</name>
<dbReference type="EMBL" id="BQXS01012475">
    <property type="protein sequence ID" value="GKT23607.1"/>
    <property type="molecule type" value="Genomic_DNA"/>
</dbReference>
<feature type="non-terminal residue" evidence="2">
    <location>
        <position position="1"/>
    </location>
</feature>
<dbReference type="InterPro" id="IPR013783">
    <property type="entry name" value="Ig-like_fold"/>
</dbReference>
<dbReference type="PANTHER" id="PTHR23053:SF0">
    <property type="entry name" value="HYDROCEPHALUS-INDUCING PROTEIN HOMOLOG"/>
    <property type="match status" value="1"/>
</dbReference>
<feature type="region of interest" description="Disordered" evidence="1">
    <location>
        <begin position="63"/>
        <end position="86"/>
    </location>
</feature>
<evidence type="ECO:0000313" key="3">
    <source>
        <dbReference type="Proteomes" id="UP001057375"/>
    </source>
</evidence>
<keyword evidence="3" id="KW-1185">Reference proteome</keyword>
<accession>A0ABQ5JZK5</accession>
<proteinExistence type="predicted"/>
<sequence>GKKKDDADLVDTTPSFPFSCIPSSLFIPAHESSFVTLAYAPDSEKERNAECSISVRVLRKKGEEGTIEEEESVKGKGDLRRKKKDDADLVDTTPSFPFSCIPSSLFIPAHESSFVTLAYAPDSEKERNAECSISVRVLRKKGEEGTIEEEESVKGKGVKKAGKGSGKKDISKEVEVEGSEEKEEGEGILFDYQTKIQFGISGKGCDPKIEIDLEESSVPLFFSQGGESEEKGTGKAGKGAKGKGGKGKKASSSTSDEESSVKFKFIDFGKCVLNSTKSKTFHISNPTDIPITVNANVSSQPEERPDDFEGVMFSDIVPRSEQTDSPSPLTLSASVLPIPPHSSVPITVSFSPHEANIFTSERIILSVEGASEKYSTLSVPIVAFSFKSPLIIEGCVYDAAGVFSDESMRVQIRGGVHRDMKGIYEIGFPDVRPHNSHT</sequence>
<feature type="compositionally biased region" description="Basic and acidic residues" evidence="1">
    <location>
        <begin position="166"/>
        <end position="175"/>
    </location>
</feature>
<dbReference type="Gene3D" id="2.60.40.10">
    <property type="entry name" value="Immunoglobulins"/>
    <property type="match status" value="1"/>
</dbReference>
<dbReference type="PANTHER" id="PTHR23053">
    <property type="entry name" value="DLEC1 DELETED IN LUNG AND ESOPHAGEAL CANCER 1"/>
    <property type="match status" value="1"/>
</dbReference>
<feature type="non-terminal residue" evidence="2">
    <location>
        <position position="438"/>
    </location>
</feature>